<dbReference type="AlphaFoldDB" id="A0A3A5JKG7"/>
<gene>
    <name evidence="1" type="ORF">D6029_19720</name>
</gene>
<accession>A0A3A5JKG7</accession>
<keyword evidence="2" id="KW-1185">Reference proteome</keyword>
<dbReference type="Proteomes" id="UP000276295">
    <property type="component" value="Unassembled WGS sequence"/>
</dbReference>
<evidence type="ECO:0000313" key="1">
    <source>
        <dbReference type="EMBL" id="RJT18785.1"/>
    </source>
</evidence>
<evidence type="ECO:0000313" key="2">
    <source>
        <dbReference type="Proteomes" id="UP000276295"/>
    </source>
</evidence>
<dbReference type="RefSeq" id="WP_120066386.1">
    <property type="nucleotide sequence ID" value="NZ_QZWH01000054.1"/>
</dbReference>
<sequence length="293" mass="33893">MLHSIHNNLLKISIVSLFFFISFQSIAGDLTVMKYGYGKRGLVGTEYERAEIHLLSEKSYRHSIFDSKKNYSDSQFNTSVGLSIAQKYHDILATVTIKNSGDEIFYIRDVEFPLYLSSEELNKHGVSKSLSCGAQFFVTTGNIELDYLGSMCDYGGNFDKEDWAEFPPGKEFSYTVIINDDFEFFPGKKYYNIGTTEFSLVNDKWFLERDMYIYMFAIFDMKIYDCYLTDEPTYVYNYSRLCGGYQYKEDGMKDIFYMVAFDGVNKDNEITIMSNQVSVEIDGSKVKSLFIEE</sequence>
<proteinExistence type="predicted"/>
<protein>
    <submittedName>
        <fullName evidence="1">Uncharacterized protein</fullName>
    </submittedName>
</protein>
<dbReference type="OrthoDB" id="6630695at2"/>
<reference evidence="1 2" key="1">
    <citation type="submission" date="2018-09" db="EMBL/GenBank/DDBJ databases">
        <title>Draft genome sequence of Buttiauxella izardii CCUG 35510T.</title>
        <authorList>
            <person name="Salva-Serra F."/>
            <person name="Marathe N."/>
            <person name="Moore E."/>
            <person name="Stadler-Svensson L."/>
            <person name="Engstrom-Jakobsson H."/>
        </authorList>
    </citation>
    <scope>NUCLEOTIDE SEQUENCE [LARGE SCALE GENOMIC DNA]</scope>
    <source>
        <strain evidence="1 2">CCUG 35510</strain>
    </source>
</reference>
<comment type="caution">
    <text evidence="1">The sequence shown here is derived from an EMBL/GenBank/DDBJ whole genome shotgun (WGS) entry which is preliminary data.</text>
</comment>
<organism evidence="1 2">
    <name type="scientific">Buttiauxella izardii</name>
    <dbReference type="NCBI Taxonomy" id="82991"/>
    <lineage>
        <taxon>Bacteria</taxon>
        <taxon>Pseudomonadati</taxon>
        <taxon>Pseudomonadota</taxon>
        <taxon>Gammaproteobacteria</taxon>
        <taxon>Enterobacterales</taxon>
        <taxon>Enterobacteriaceae</taxon>
        <taxon>Buttiauxella</taxon>
    </lineage>
</organism>
<dbReference type="EMBL" id="QZWH01000054">
    <property type="protein sequence ID" value="RJT18785.1"/>
    <property type="molecule type" value="Genomic_DNA"/>
</dbReference>
<dbReference type="Gene3D" id="2.60.40.2970">
    <property type="match status" value="1"/>
</dbReference>
<name>A0A3A5JKG7_9ENTR</name>